<feature type="active site" description="Proton donor/acceptor" evidence="5">
    <location>
        <position position="144"/>
    </location>
</feature>
<keyword evidence="4 5" id="KW-0704">Schiff base</keyword>
<dbReference type="HAMAP" id="MF_00214">
    <property type="entry name" value="AroD"/>
    <property type="match status" value="1"/>
</dbReference>
<protein>
    <recommendedName>
        <fullName evidence="5">3-dehydroquinate dehydratase</fullName>
        <shortName evidence="5">3-dehydroquinase</shortName>
        <ecNumber evidence="5">4.2.1.10</ecNumber>
    </recommendedName>
    <alternativeName>
        <fullName evidence="5">Type I DHQase</fullName>
    </alternativeName>
    <alternativeName>
        <fullName evidence="5">Type I dehydroquinase</fullName>
        <shortName evidence="5">DHQ1</shortName>
    </alternativeName>
</protein>
<dbReference type="InterPro" id="IPR001381">
    <property type="entry name" value="DHquinase_I"/>
</dbReference>
<keyword evidence="8" id="KW-1185">Reference proteome</keyword>
<dbReference type="GO" id="GO:0009423">
    <property type="term" value="P:chorismate biosynthetic process"/>
    <property type="evidence" value="ECO:0007669"/>
    <property type="project" value="UniProtKB-UniRule"/>
</dbReference>
<dbReference type="Gene3D" id="3.20.20.70">
    <property type="entry name" value="Aldolase class I"/>
    <property type="match status" value="1"/>
</dbReference>
<dbReference type="InterPro" id="IPR013785">
    <property type="entry name" value="Aldolase_TIM"/>
</dbReference>
<name>A0A0R2L9H6_9LACO</name>
<dbReference type="CDD" id="cd00502">
    <property type="entry name" value="DHQase_I"/>
    <property type="match status" value="1"/>
</dbReference>
<dbReference type="AlphaFoldDB" id="A0A0R2L9H6"/>
<dbReference type="SUPFAM" id="SSF51569">
    <property type="entry name" value="Aldolase"/>
    <property type="match status" value="1"/>
</dbReference>
<sequence>MTKSLTVRQTTLSATTGLRLIVSLMIKNVDDVAPLATVWQRVKPDLLEWRIDQLADQSRHNVLVTGKALREQAGNIPIIATIRTATEGGPFAAGDASYQKIYTALLESHLIDFVDIEASQTPMNIKILLANAKAFNVATIISHHDFQKTPAEGEIIQQLADMASYQPAIVKAAYMPAQPTDVLTVLQATAKANTILAPQLLTMTMGDFGKMSRVIGDQFGSVASFVTMNDTQSAPGQLDIDIVRNLRMQLGLS</sequence>
<evidence type="ECO:0000256" key="4">
    <source>
        <dbReference type="ARBA" id="ARBA00023270"/>
    </source>
</evidence>
<dbReference type="OrthoDB" id="9813659at2"/>
<evidence type="ECO:0000313" key="6">
    <source>
        <dbReference type="EMBL" id="GEK28954.1"/>
    </source>
</evidence>
<evidence type="ECO:0000256" key="2">
    <source>
        <dbReference type="ARBA" id="ARBA00023141"/>
    </source>
</evidence>
<feature type="binding site" evidence="5">
    <location>
        <position position="233"/>
    </location>
    <ligand>
        <name>3-dehydroquinate</name>
        <dbReference type="ChEBI" id="CHEBI:32364"/>
    </ligand>
</feature>
<feature type="binding site" evidence="5">
    <location>
        <position position="213"/>
    </location>
    <ligand>
        <name>3-dehydroquinate</name>
        <dbReference type="ChEBI" id="CHEBI:32364"/>
    </ligand>
</feature>
<gene>
    <name evidence="5 6" type="primary">aroD</name>
    <name evidence="7" type="ORF">IV55_GL001875</name>
    <name evidence="6" type="ORF">LSI01_12650</name>
</gene>
<dbReference type="GO" id="GO:0008652">
    <property type="term" value="P:amino acid biosynthetic process"/>
    <property type="evidence" value="ECO:0007669"/>
    <property type="project" value="UniProtKB-KW"/>
</dbReference>
<comment type="similarity">
    <text evidence="5">Belongs to the type-I 3-dehydroquinase family.</text>
</comment>
<comment type="subunit">
    <text evidence="5">Homodimer.</text>
</comment>
<feature type="binding site" evidence="5">
    <location>
        <position position="237"/>
    </location>
    <ligand>
        <name>3-dehydroquinate</name>
        <dbReference type="ChEBI" id="CHEBI:32364"/>
    </ligand>
</feature>
<evidence type="ECO:0000256" key="5">
    <source>
        <dbReference type="HAMAP-Rule" id="MF_00214"/>
    </source>
</evidence>
<dbReference type="PANTHER" id="PTHR43699">
    <property type="entry name" value="3-DEHYDROQUINATE DEHYDRATASE"/>
    <property type="match status" value="1"/>
</dbReference>
<reference evidence="7 8" key="1">
    <citation type="journal article" date="2015" name="Genome Announc.">
        <title>Expanding the biotechnology potential of lactobacilli through comparative genomics of 213 strains and associated genera.</title>
        <authorList>
            <person name="Sun Z."/>
            <person name="Harris H.M."/>
            <person name="McCann A."/>
            <person name="Guo C."/>
            <person name="Argimon S."/>
            <person name="Zhang W."/>
            <person name="Yang X."/>
            <person name="Jeffery I.B."/>
            <person name="Cooney J.C."/>
            <person name="Kagawa T.F."/>
            <person name="Liu W."/>
            <person name="Song Y."/>
            <person name="Salvetti E."/>
            <person name="Wrobel A."/>
            <person name="Rasinkangas P."/>
            <person name="Parkhill J."/>
            <person name="Rea M.C."/>
            <person name="O'Sullivan O."/>
            <person name="Ritari J."/>
            <person name="Douillard F.P."/>
            <person name="Paul Ross R."/>
            <person name="Yang R."/>
            <person name="Briner A.E."/>
            <person name="Felis G.E."/>
            <person name="de Vos W.M."/>
            <person name="Barrangou R."/>
            <person name="Klaenhammer T.R."/>
            <person name="Caufield P.W."/>
            <person name="Cui Y."/>
            <person name="Zhang H."/>
            <person name="O'Toole P.W."/>
        </authorList>
    </citation>
    <scope>NUCLEOTIDE SEQUENCE [LARGE SCALE GENOMIC DNA]</scope>
    <source>
        <strain evidence="7 8">DSM 22696</strain>
    </source>
</reference>
<dbReference type="RefSeq" id="WP_057810535.1">
    <property type="nucleotide sequence ID" value="NZ_BJUD01000025.1"/>
</dbReference>
<keyword evidence="2 5" id="KW-0057">Aromatic amino acid biosynthesis</keyword>
<organism evidence="7 8">
    <name type="scientific">Furfurilactobacillus siliginis</name>
    <dbReference type="NCBI Taxonomy" id="348151"/>
    <lineage>
        <taxon>Bacteria</taxon>
        <taxon>Bacillati</taxon>
        <taxon>Bacillota</taxon>
        <taxon>Bacilli</taxon>
        <taxon>Lactobacillales</taxon>
        <taxon>Lactobacillaceae</taxon>
        <taxon>Furfurilactobacillus</taxon>
    </lineage>
</organism>
<evidence type="ECO:0000256" key="3">
    <source>
        <dbReference type="ARBA" id="ARBA00023239"/>
    </source>
</evidence>
<evidence type="ECO:0000313" key="9">
    <source>
        <dbReference type="Proteomes" id="UP000321429"/>
    </source>
</evidence>
<evidence type="ECO:0000256" key="1">
    <source>
        <dbReference type="ARBA" id="ARBA00001864"/>
    </source>
</evidence>
<comment type="catalytic activity">
    <reaction evidence="1 5">
        <text>3-dehydroquinate = 3-dehydroshikimate + H2O</text>
        <dbReference type="Rhea" id="RHEA:21096"/>
        <dbReference type="ChEBI" id="CHEBI:15377"/>
        <dbReference type="ChEBI" id="CHEBI:16630"/>
        <dbReference type="ChEBI" id="CHEBI:32364"/>
        <dbReference type="EC" id="4.2.1.10"/>
    </reaction>
</comment>
<feature type="binding site" evidence="5">
    <location>
        <position position="23"/>
    </location>
    <ligand>
        <name>3-dehydroquinate</name>
        <dbReference type="ChEBI" id="CHEBI:32364"/>
    </ligand>
</feature>
<dbReference type="EMBL" id="JQCB01000007">
    <property type="protein sequence ID" value="KRN95770.1"/>
    <property type="molecule type" value="Genomic_DNA"/>
</dbReference>
<dbReference type="PATRIC" id="fig|348151.3.peg.1927"/>
<feature type="binding site" evidence="5">
    <location>
        <begin position="48"/>
        <end position="50"/>
    </location>
    <ligand>
        <name>3-dehydroquinate</name>
        <dbReference type="ChEBI" id="CHEBI:32364"/>
    </ligand>
</feature>
<dbReference type="GO" id="GO:0003855">
    <property type="term" value="F:3-dehydroquinate dehydratase activity"/>
    <property type="evidence" value="ECO:0007669"/>
    <property type="project" value="UniProtKB-UniRule"/>
</dbReference>
<dbReference type="InterPro" id="IPR050146">
    <property type="entry name" value="Type-I_3-dehydroquinase"/>
</dbReference>
<dbReference type="FunFam" id="3.20.20.70:FF:000047">
    <property type="entry name" value="3-dehydroquinate dehydratase"/>
    <property type="match status" value="1"/>
</dbReference>
<comment type="function">
    <text evidence="5">Involved in the third step of the chorismate pathway, which leads to the biosynthesis of aromatic amino acids. Catalyzes the cis-dehydration of 3-dehydroquinate (DHQ) and introduces the first double bond of the aromatic ring to yield 3-dehydroshikimate.</text>
</comment>
<dbReference type="Pfam" id="PF01487">
    <property type="entry name" value="DHquinase_I"/>
    <property type="match status" value="1"/>
</dbReference>
<keyword evidence="3 5" id="KW-0456">Lyase</keyword>
<dbReference type="GO" id="GO:0046279">
    <property type="term" value="P:3,4-dihydroxybenzoate biosynthetic process"/>
    <property type="evidence" value="ECO:0007669"/>
    <property type="project" value="UniProtKB-ARBA"/>
</dbReference>
<feature type="active site" description="Schiff-base intermediate with substrate" evidence="5">
    <location>
        <position position="171"/>
    </location>
</feature>
<evidence type="ECO:0000313" key="7">
    <source>
        <dbReference type="EMBL" id="KRN95770.1"/>
    </source>
</evidence>
<dbReference type="Proteomes" id="UP000051139">
    <property type="component" value="Unassembled WGS sequence"/>
</dbReference>
<dbReference type="PANTHER" id="PTHR43699:SF1">
    <property type="entry name" value="3-DEHYDROQUINATE DEHYDRATASE"/>
    <property type="match status" value="1"/>
</dbReference>
<comment type="caution">
    <text evidence="7">The sequence shown here is derived from an EMBL/GenBank/DDBJ whole genome shotgun (WGS) entry which is preliminary data.</text>
</comment>
<accession>A0A0R2L9H6</accession>
<feature type="binding site" evidence="5">
    <location>
        <position position="83"/>
    </location>
    <ligand>
        <name>3-dehydroquinate</name>
        <dbReference type="ChEBI" id="CHEBI:32364"/>
    </ligand>
</feature>
<dbReference type="NCBIfam" id="TIGR01093">
    <property type="entry name" value="aroD"/>
    <property type="match status" value="1"/>
</dbReference>
<comment type="pathway">
    <text evidence="5">Metabolic intermediate biosynthesis; chorismate biosynthesis; chorismate from D-erythrose 4-phosphate and phosphoenolpyruvate: step 3/7.</text>
</comment>
<keyword evidence="5" id="KW-0028">Amino-acid biosynthesis</keyword>
<dbReference type="EC" id="4.2.1.10" evidence="5"/>
<dbReference type="GO" id="GO:0009073">
    <property type="term" value="P:aromatic amino acid family biosynthetic process"/>
    <property type="evidence" value="ECO:0007669"/>
    <property type="project" value="UniProtKB-KW"/>
</dbReference>
<dbReference type="STRING" id="348151.IV55_GL001875"/>
<dbReference type="Proteomes" id="UP000321429">
    <property type="component" value="Unassembled WGS sequence"/>
</dbReference>
<dbReference type="EMBL" id="BJUD01000025">
    <property type="protein sequence ID" value="GEK28954.1"/>
    <property type="molecule type" value="Genomic_DNA"/>
</dbReference>
<evidence type="ECO:0000313" key="8">
    <source>
        <dbReference type="Proteomes" id="UP000051139"/>
    </source>
</evidence>
<dbReference type="UniPathway" id="UPA00053">
    <property type="reaction ID" value="UER00086"/>
</dbReference>
<proteinExistence type="inferred from homology"/>
<reference evidence="6 9" key="2">
    <citation type="submission" date="2019-07" db="EMBL/GenBank/DDBJ databases">
        <title>Whole genome shotgun sequence of Lactobacillus siliginis NBRC 101315.</title>
        <authorList>
            <person name="Hosoyama A."/>
            <person name="Uohara A."/>
            <person name="Ohji S."/>
            <person name="Ichikawa N."/>
        </authorList>
    </citation>
    <scope>NUCLEOTIDE SEQUENCE [LARGE SCALE GENOMIC DNA]</scope>
    <source>
        <strain evidence="6 9">NBRC 101315</strain>
    </source>
</reference>